<protein>
    <submittedName>
        <fullName evidence="2">28S ribosomal protein S22, mitochondrial</fullName>
    </submittedName>
</protein>
<evidence type="ECO:0000313" key="2">
    <source>
        <dbReference type="RefSeq" id="XP_046594410.1"/>
    </source>
</evidence>
<keyword evidence="2" id="KW-0689">Ribosomal protein</keyword>
<name>A0ABM3G2E2_NEOLC</name>
<dbReference type="PANTHER" id="PTHR13071:SF4">
    <property type="entry name" value="SMALL RIBOSOMAL SUBUNIT PROTEIN MS22"/>
    <property type="match status" value="1"/>
</dbReference>
<dbReference type="GeneID" id="107228215"/>
<proteinExistence type="predicted"/>
<accession>A0ABM3G2E2</accession>
<organism evidence="1 2">
    <name type="scientific">Neodiprion lecontei</name>
    <name type="common">Redheaded pine sawfly</name>
    <dbReference type="NCBI Taxonomy" id="441921"/>
    <lineage>
        <taxon>Eukaryota</taxon>
        <taxon>Metazoa</taxon>
        <taxon>Ecdysozoa</taxon>
        <taxon>Arthropoda</taxon>
        <taxon>Hexapoda</taxon>
        <taxon>Insecta</taxon>
        <taxon>Pterygota</taxon>
        <taxon>Neoptera</taxon>
        <taxon>Endopterygota</taxon>
        <taxon>Hymenoptera</taxon>
        <taxon>Tenthredinoidea</taxon>
        <taxon>Diprionidae</taxon>
        <taxon>Diprioninae</taxon>
        <taxon>Neodiprion</taxon>
    </lineage>
</organism>
<dbReference type="RefSeq" id="XP_046594410.1">
    <property type="nucleotide sequence ID" value="XM_046738454.1"/>
</dbReference>
<dbReference type="Proteomes" id="UP000829291">
    <property type="component" value="Chromosome 4"/>
</dbReference>
<keyword evidence="2" id="KW-0687">Ribonucleoprotein</keyword>
<dbReference type="PANTHER" id="PTHR13071">
    <property type="entry name" value="MITOCHONDRIAL 28S RIBOSOMAL PROTEIN S22"/>
    <property type="match status" value="1"/>
</dbReference>
<gene>
    <name evidence="2" type="primary">LOC107228215</name>
</gene>
<dbReference type="GO" id="GO:0005840">
    <property type="term" value="C:ribosome"/>
    <property type="evidence" value="ECO:0007669"/>
    <property type="project" value="UniProtKB-KW"/>
</dbReference>
<keyword evidence="1" id="KW-1185">Reference proteome</keyword>
<sequence>MHVWTLYAFLRVKAYCTGKLGKMACTGIRVARVLKNNTFFSNLSGLLLNPSRNTAVLIKYRVFSSRPSETENDRDPAPLFFNKEVQDLLKTLTKVDLKRVYRHRKDGEKLEPPVYKFMTDDDLEAALNEAKAKADLRLQMPPVVKKINDTPNILSNDHALQKHDTAKFVFTDITYGISNVDRFIVVRDPDGILRSADARERHRMNQIYFPLEGREVDAPKLFQEEYLMDLLEREEYEFILDLACVQFEPNDPEYHRVTETVYSYVNNMKHFNYLRSTRHFGPLAFHLAWKGNIDNLILENIQTSRLDDAVLLIQLYHKIHPTAKSAETKFEGDELKFIQSFVDNDSNNRNTLDLAIKSYVNLENAKLEVNEGIKRAHGSD</sequence>
<dbReference type="InterPro" id="IPR019374">
    <property type="entry name" value="Ribosomal_mS22"/>
</dbReference>
<dbReference type="Pfam" id="PF10245">
    <property type="entry name" value="MRP-S22"/>
    <property type="match status" value="1"/>
</dbReference>
<evidence type="ECO:0000313" key="1">
    <source>
        <dbReference type="Proteomes" id="UP000829291"/>
    </source>
</evidence>
<reference evidence="2" key="1">
    <citation type="submission" date="2025-08" db="UniProtKB">
        <authorList>
            <consortium name="RefSeq"/>
        </authorList>
    </citation>
    <scope>IDENTIFICATION</scope>
    <source>
        <tissue evidence="2">Thorax and Abdomen</tissue>
    </source>
</reference>